<sequence>MLKSLISTSVVTVLALVFGIAVIVPLMTDRKGSKSKHTHHVPKEDHSRIPALDFGSILDYTSGDFKVKVSSSSFTHEFIKYSHQPEQGGLFLVDKFKYHELELSGITFSEPLLDVHVYFRNYPFAPLLVELTVPGDDKPGRIFLRSNGDGSFYKKTVGDVLFELDMVVETLYSMIVVYIDKDSWYKYYDVIVDVTKTEDNPAPGYDSYLHDRKFFQPMGVTDFYDGRKRLSGLPTGGDIQNVMVYVSREGRVPLMIRTARAPFYPKTEYISYSYYFSNGDGSWTQYTSNLTKRQLKIKLDEVKGRLVPPQPKKGGNSTNP</sequence>
<protein>
    <submittedName>
        <fullName evidence="2">Signal peptide containing protein</fullName>
    </submittedName>
</protein>
<evidence type="ECO:0000256" key="1">
    <source>
        <dbReference type="SAM" id="Phobius"/>
    </source>
</evidence>
<proteinExistence type="predicted"/>
<reference evidence="2 3" key="1">
    <citation type="journal article" date="2012" name="BMC Genomics">
        <title>Comparative genomic analysis and phylogenetic position of Theileria equi.</title>
        <authorList>
            <person name="Kappmeyer L.S."/>
            <person name="Thiagarajan M."/>
            <person name="Herndon D.R."/>
            <person name="Ramsay J.D."/>
            <person name="Caler E."/>
            <person name="Djikeng A."/>
            <person name="Gillespie J.J."/>
            <person name="Lau A.O."/>
            <person name="Roalson E.H."/>
            <person name="Silva J.C."/>
            <person name="Silva M.G."/>
            <person name="Suarez C.E."/>
            <person name="Ueti M.W."/>
            <person name="Nene V.M."/>
            <person name="Mealey R.H."/>
            <person name="Knowles D.P."/>
            <person name="Brayton K.A."/>
        </authorList>
    </citation>
    <scope>NUCLEOTIDE SEQUENCE [LARGE SCALE GENOMIC DNA]</scope>
    <source>
        <strain evidence="2 3">WA</strain>
    </source>
</reference>
<dbReference type="EMBL" id="ACOU01000001">
    <property type="protein sequence ID" value="EKX74429.1"/>
    <property type="molecule type" value="Genomic_DNA"/>
</dbReference>
<comment type="caution">
    <text evidence="2">The sequence shown here is derived from an EMBL/GenBank/DDBJ whole genome shotgun (WGS) entry which is preliminary data.</text>
</comment>
<dbReference type="Proteomes" id="UP000031512">
    <property type="component" value="Unassembled WGS sequence"/>
</dbReference>
<keyword evidence="3" id="KW-1185">Reference proteome</keyword>
<dbReference type="VEuPathDB" id="PiroplasmaDB:BEWA_045100"/>
<dbReference type="RefSeq" id="XP_004833881.1">
    <property type="nucleotide sequence ID" value="XM_004833824.1"/>
</dbReference>
<evidence type="ECO:0000313" key="3">
    <source>
        <dbReference type="Proteomes" id="UP000031512"/>
    </source>
</evidence>
<organism evidence="2 3">
    <name type="scientific">Theileria equi strain WA</name>
    <dbReference type="NCBI Taxonomy" id="1537102"/>
    <lineage>
        <taxon>Eukaryota</taxon>
        <taxon>Sar</taxon>
        <taxon>Alveolata</taxon>
        <taxon>Apicomplexa</taxon>
        <taxon>Aconoidasida</taxon>
        <taxon>Piroplasmida</taxon>
        <taxon>Theileriidae</taxon>
        <taxon>Theileria</taxon>
    </lineage>
</organism>
<gene>
    <name evidence="2" type="ORF">BEWA_045100</name>
</gene>
<accession>L1LGM2</accession>
<keyword evidence="1" id="KW-0812">Transmembrane</keyword>
<keyword evidence="1" id="KW-0472">Membrane</keyword>
<evidence type="ECO:0000313" key="2">
    <source>
        <dbReference type="EMBL" id="EKX74429.1"/>
    </source>
</evidence>
<dbReference type="AlphaFoldDB" id="L1LGM2"/>
<keyword evidence="1" id="KW-1133">Transmembrane helix</keyword>
<name>L1LGM2_THEEQ</name>
<feature type="transmembrane region" description="Helical" evidence="1">
    <location>
        <begin position="6"/>
        <end position="27"/>
    </location>
</feature>
<dbReference type="GeneID" id="15806685"/>
<dbReference type="KEGG" id="beq:BEWA_045100"/>